<reference evidence="8 9" key="2">
    <citation type="journal article" date="2023" name="Plant Pathol.">
        <title>Dismantling and reorganizing Pseudomonas marginalis sensu#lato.</title>
        <authorList>
            <person name="Sawada H."/>
            <person name="Fujikawa T."/>
            <person name="Satou M."/>
        </authorList>
    </citation>
    <scope>NUCLEOTIDE SEQUENCE [LARGE SCALE GENOMIC DNA]</scope>
    <source>
        <strain evidence="8 9">MAFF 302046</strain>
    </source>
</reference>
<dbReference type="SMART" id="SM00342">
    <property type="entry name" value="HTH_ARAC"/>
    <property type="match status" value="1"/>
</dbReference>
<dbReference type="InterPro" id="IPR009057">
    <property type="entry name" value="Homeodomain-like_sf"/>
</dbReference>
<comment type="function">
    <text evidence="6">Regulatory protein of the TOL plasmid xyl operons. XylS activates the xylXYZLTEGFJQKIH operon required for the degradation of toluene, m-xylene and p-xylene.</text>
</comment>
<dbReference type="Pfam" id="PF12833">
    <property type="entry name" value="HTH_18"/>
    <property type="match status" value="1"/>
</dbReference>
<keyword evidence="3" id="KW-0238">DNA-binding</keyword>
<dbReference type="PROSITE" id="PS00041">
    <property type="entry name" value="HTH_ARAC_FAMILY_1"/>
    <property type="match status" value="1"/>
</dbReference>
<dbReference type="InterPro" id="IPR020449">
    <property type="entry name" value="Tscrpt_reg_AraC-type_HTH"/>
</dbReference>
<reference evidence="8 9" key="1">
    <citation type="journal article" date="2022" name="Int. J. Syst. Evol. Microbiol.">
        <title>Pseudomonas aegrilactucae sp. nov. and Pseudomonas morbosilactucae sp. nov., pathogens causing bacterial rot of lettuce in Japan.</title>
        <authorList>
            <person name="Sawada H."/>
            <person name="Fujikawa T."/>
            <person name="Satou M."/>
        </authorList>
    </citation>
    <scope>NUCLEOTIDE SEQUENCE [LARGE SCALE GENOMIC DNA]</scope>
    <source>
        <strain evidence="8 9">MAFF 302046</strain>
    </source>
</reference>
<keyword evidence="9" id="KW-1185">Reference proteome</keyword>
<evidence type="ECO:0000256" key="4">
    <source>
        <dbReference type="ARBA" id="ARBA00023159"/>
    </source>
</evidence>
<evidence type="ECO:0000256" key="3">
    <source>
        <dbReference type="ARBA" id="ARBA00023125"/>
    </source>
</evidence>
<comment type="subcellular location">
    <subcellularLocation>
        <location evidence="1">Cytoplasm</location>
    </subcellularLocation>
</comment>
<evidence type="ECO:0000256" key="6">
    <source>
        <dbReference type="ARBA" id="ARBA00037345"/>
    </source>
</evidence>
<name>A0ABT0JPS5_9PSED</name>
<sequence length="289" mass="32563">MQRPRETWTSEAIISDALCCPPDVSYRSTEQGWQLTRWRQFVGHYQLPALPSSLYVAHIGGKQQVRMWERGSWSDVCSKPSDATVVPQGMGSRWLVDGELDVVTLSVGVGPHSLAQHEIPLRFAYTDPFGIALVRQILTQLYEEETLERNTYIEALFAAFKAHLSRGVGIAPTQIPCTLSSPHRLHAVLTKIRECPEADFSLESLAMLAGMKPSHFCRMFRNAMGTTPHQYVVRSKLRVAEDMLRNSRLSIMAIADALGFKTQGHFTRLFRQQVGETPTDFRRRGCTGE</sequence>
<dbReference type="PANTHER" id="PTHR46796:SF6">
    <property type="entry name" value="ARAC SUBFAMILY"/>
    <property type="match status" value="1"/>
</dbReference>
<evidence type="ECO:0000313" key="9">
    <source>
        <dbReference type="Proteomes" id="UP001155163"/>
    </source>
</evidence>
<evidence type="ECO:0000256" key="5">
    <source>
        <dbReference type="ARBA" id="ARBA00023163"/>
    </source>
</evidence>
<dbReference type="Gene3D" id="1.10.10.60">
    <property type="entry name" value="Homeodomain-like"/>
    <property type="match status" value="2"/>
</dbReference>
<dbReference type="InterPro" id="IPR018062">
    <property type="entry name" value="HTH_AraC-typ_CS"/>
</dbReference>
<dbReference type="InterPro" id="IPR050204">
    <property type="entry name" value="AraC_XylS_family_regulators"/>
</dbReference>
<comment type="caution">
    <text evidence="8">The sequence shown here is derived from an EMBL/GenBank/DDBJ whole genome shotgun (WGS) entry which is preliminary data.</text>
</comment>
<dbReference type="EMBL" id="JALQCX010000064">
    <property type="protein sequence ID" value="MCK9817906.1"/>
    <property type="molecule type" value="Genomic_DNA"/>
</dbReference>
<evidence type="ECO:0000256" key="2">
    <source>
        <dbReference type="ARBA" id="ARBA00023015"/>
    </source>
</evidence>
<dbReference type="SUPFAM" id="SSF46689">
    <property type="entry name" value="Homeodomain-like"/>
    <property type="match status" value="2"/>
</dbReference>
<proteinExistence type="predicted"/>
<dbReference type="PROSITE" id="PS01124">
    <property type="entry name" value="HTH_ARAC_FAMILY_2"/>
    <property type="match status" value="1"/>
</dbReference>
<dbReference type="PRINTS" id="PR00032">
    <property type="entry name" value="HTHARAC"/>
</dbReference>
<accession>A0ABT0JPS5</accession>
<keyword evidence="5" id="KW-0804">Transcription</keyword>
<organism evidence="8 9">
    <name type="scientific">Pseudomonas morbosilactucae</name>
    <dbReference type="NCBI Taxonomy" id="2938197"/>
    <lineage>
        <taxon>Bacteria</taxon>
        <taxon>Pseudomonadati</taxon>
        <taxon>Pseudomonadota</taxon>
        <taxon>Gammaproteobacteria</taxon>
        <taxon>Pseudomonadales</taxon>
        <taxon>Pseudomonadaceae</taxon>
        <taxon>Pseudomonas</taxon>
    </lineage>
</organism>
<keyword evidence="2" id="KW-0805">Transcription regulation</keyword>
<dbReference type="InterPro" id="IPR018060">
    <property type="entry name" value="HTH_AraC"/>
</dbReference>
<dbReference type="PANTHER" id="PTHR46796">
    <property type="entry name" value="HTH-TYPE TRANSCRIPTIONAL ACTIVATOR RHAS-RELATED"/>
    <property type="match status" value="1"/>
</dbReference>
<keyword evidence="4" id="KW-0010">Activator</keyword>
<dbReference type="RefSeq" id="WP_268263687.1">
    <property type="nucleotide sequence ID" value="NZ_JALQCX010000064.1"/>
</dbReference>
<feature type="domain" description="HTH araC/xylS-type" evidence="7">
    <location>
        <begin position="186"/>
        <end position="284"/>
    </location>
</feature>
<gene>
    <name evidence="8" type="ORF">M1B35_28180</name>
</gene>
<protein>
    <submittedName>
        <fullName evidence="8">AraC family transcriptional regulator</fullName>
    </submittedName>
</protein>
<dbReference type="Proteomes" id="UP001155163">
    <property type="component" value="Unassembled WGS sequence"/>
</dbReference>
<evidence type="ECO:0000256" key="1">
    <source>
        <dbReference type="ARBA" id="ARBA00004496"/>
    </source>
</evidence>
<evidence type="ECO:0000313" key="8">
    <source>
        <dbReference type="EMBL" id="MCK9817906.1"/>
    </source>
</evidence>
<evidence type="ECO:0000259" key="7">
    <source>
        <dbReference type="PROSITE" id="PS01124"/>
    </source>
</evidence>